<sequence length="290" mass="33286">MSGNSKSKDTSEKKKQKKKSGEVTKLNLEKDNVTIKDLRKSKKLNKKVDEQLKFLGLDSGESDENGISASKSISLGELEIISNFCKNKSEKEGRLRLLQKVSYFSSVYQWSAILDFYAAWLRQIEIGKKTWNDDPQVLESAVLTESNKCSVGNLIHLHNNLLTYSDYNYENLRIPIYSRLNVSFWRQQLVCYFDKDICEFLEFGWPVGINFADKIHPSCKKVRNHAGARQFSKDIDKYIKKEASYGAILGPFKSNPFRDGLILSPLNSVPKADSEERRVIMDFSFPRQLC</sequence>
<proteinExistence type="predicted"/>
<evidence type="ECO:0000313" key="2">
    <source>
        <dbReference type="EMBL" id="CAC5412970.1"/>
    </source>
</evidence>
<organism evidence="2 3">
    <name type="scientific">Mytilus coruscus</name>
    <name type="common">Sea mussel</name>
    <dbReference type="NCBI Taxonomy" id="42192"/>
    <lineage>
        <taxon>Eukaryota</taxon>
        <taxon>Metazoa</taxon>
        <taxon>Spiralia</taxon>
        <taxon>Lophotrochozoa</taxon>
        <taxon>Mollusca</taxon>
        <taxon>Bivalvia</taxon>
        <taxon>Autobranchia</taxon>
        <taxon>Pteriomorphia</taxon>
        <taxon>Mytilida</taxon>
        <taxon>Mytiloidea</taxon>
        <taxon>Mytilidae</taxon>
        <taxon>Mytilinae</taxon>
        <taxon>Mytilus</taxon>
    </lineage>
</organism>
<dbReference type="EMBL" id="CACVKT020008119">
    <property type="protein sequence ID" value="CAC5412970.1"/>
    <property type="molecule type" value="Genomic_DNA"/>
</dbReference>
<dbReference type="Proteomes" id="UP000507470">
    <property type="component" value="Unassembled WGS sequence"/>
</dbReference>
<feature type="region of interest" description="Disordered" evidence="1">
    <location>
        <begin position="1"/>
        <end position="25"/>
    </location>
</feature>
<keyword evidence="3" id="KW-1185">Reference proteome</keyword>
<evidence type="ECO:0000313" key="3">
    <source>
        <dbReference type="Proteomes" id="UP000507470"/>
    </source>
</evidence>
<dbReference type="AlphaFoldDB" id="A0A6J8DXW9"/>
<accession>A0A6J8DXW9</accession>
<dbReference type="OrthoDB" id="10057022at2759"/>
<reference evidence="2 3" key="1">
    <citation type="submission" date="2020-06" db="EMBL/GenBank/DDBJ databases">
        <authorList>
            <person name="Li R."/>
            <person name="Bekaert M."/>
        </authorList>
    </citation>
    <scope>NUCLEOTIDE SEQUENCE [LARGE SCALE GENOMIC DNA]</scope>
    <source>
        <strain evidence="3">wild</strain>
    </source>
</reference>
<evidence type="ECO:0000256" key="1">
    <source>
        <dbReference type="SAM" id="MobiDB-lite"/>
    </source>
</evidence>
<name>A0A6J8DXW9_MYTCO</name>
<gene>
    <name evidence="2" type="ORF">MCOR_45934</name>
</gene>
<protein>
    <submittedName>
        <fullName evidence="2">Uncharacterized protein</fullName>
    </submittedName>
</protein>